<evidence type="ECO:0000313" key="1">
    <source>
        <dbReference type="EMBL" id="MDO0824502.1"/>
    </source>
</evidence>
<evidence type="ECO:0000313" key="2">
    <source>
        <dbReference type="Proteomes" id="UP001176021"/>
    </source>
</evidence>
<organism evidence="1 2">
    <name type="scientific">Desulfosporosinus nitroreducens</name>
    <dbReference type="NCBI Taxonomy" id="2018668"/>
    <lineage>
        <taxon>Bacteria</taxon>
        <taxon>Bacillati</taxon>
        <taxon>Bacillota</taxon>
        <taxon>Clostridia</taxon>
        <taxon>Eubacteriales</taxon>
        <taxon>Desulfitobacteriaceae</taxon>
        <taxon>Desulfosporosinus</taxon>
    </lineage>
</organism>
<dbReference type="EMBL" id="JAMJEV010000014">
    <property type="protein sequence ID" value="MDO0824502.1"/>
    <property type="molecule type" value="Genomic_DNA"/>
</dbReference>
<keyword evidence="2" id="KW-1185">Reference proteome</keyword>
<name>A0ABT8QT14_9FIRM</name>
<gene>
    <name evidence="1" type="ORF">M8H41_16830</name>
</gene>
<proteinExistence type="predicted"/>
<dbReference type="Proteomes" id="UP001176021">
    <property type="component" value="Unassembled WGS sequence"/>
</dbReference>
<sequence>MVTGEITLVIVEEDKKVLQQILRQLAGILQCQLRHREATILYDSQTISYDQILETVLQASYHISMFYVTEEKC</sequence>
<accession>A0ABT8QT14</accession>
<protein>
    <recommendedName>
        <fullName evidence="3">HMA domain-containing protein</fullName>
    </recommendedName>
</protein>
<dbReference type="RefSeq" id="WP_252468056.1">
    <property type="nucleotide sequence ID" value="NZ_JAMHFY010000004.1"/>
</dbReference>
<comment type="caution">
    <text evidence="1">The sequence shown here is derived from an EMBL/GenBank/DDBJ whole genome shotgun (WGS) entry which is preliminary data.</text>
</comment>
<evidence type="ECO:0008006" key="3">
    <source>
        <dbReference type="Google" id="ProtNLM"/>
    </source>
</evidence>
<reference evidence="1" key="1">
    <citation type="submission" date="2022-05" db="EMBL/GenBank/DDBJ databases">
        <title>Expanded diversity of anoxic marine methylotrophy in a Black Sea sulfate reducing microorganism.</title>
        <authorList>
            <person name="Fischer P.Q."/>
            <person name="Stams A.J.M."/>
            <person name="Villanueva L."/>
            <person name="Sousa D.Z."/>
        </authorList>
    </citation>
    <scope>NUCLEOTIDE SEQUENCE</scope>
    <source>
        <strain evidence="1">P130</strain>
    </source>
</reference>